<feature type="non-terminal residue" evidence="8">
    <location>
        <position position="1"/>
    </location>
</feature>
<dbReference type="AlphaFoldDB" id="A0AAW3Z1X3"/>
<dbReference type="CDD" id="cd02259">
    <property type="entry name" value="Peptidase_C39_like"/>
    <property type="match status" value="1"/>
</dbReference>
<evidence type="ECO:0000259" key="6">
    <source>
        <dbReference type="Pfam" id="PF04829"/>
    </source>
</evidence>
<organism evidence="8">
    <name type="scientific">Xenorhabdus szentirmaii</name>
    <dbReference type="NCBI Taxonomy" id="290112"/>
    <lineage>
        <taxon>Bacteria</taxon>
        <taxon>Pseudomonadati</taxon>
        <taxon>Pseudomonadota</taxon>
        <taxon>Gammaproteobacteria</taxon>
        <taxon>Enterobacterales</taxon>
        <taxon>Morganellaceae</taxon>
        <taxon>Xenorhabdus</taxon>
    </lineage>
</organism>
<evidence type="ECO:0000256" key="3">
    <source>
        <dbReference type="ARBA" id="ARBA00022913"/>
    </source>
</evidence>
<evidence type="ECO:0000256" key="1">
    <source>
        <dbReference type="ARBA" id="ARBA00004219"/>
    </source>
</evidence>
<dbReference type="Pfam" id="PF03412">
    <property type="entry name" value="Peptidase_C39"/>
    <property type="match status" value="1"/>
</dbReference>
<dbReference type="Gene3D" id="3.90.70.10">
    <property type="entry name" value="Cysteine proteinases"/>
    <property type="match status" value="1"/>
</dbReference>
<evidence type="ECO:0000259" key="7">
    <source>
        <dbReference type="Pfam" id="PF04830"/>
    </source>
</evidence>
<feature type="domain" description="DUF637" evidence="7">
    <location>
        <begin position="7"/>
        <end position="93"/>
    </location>
</feature>
<dbReference type="RefSeq" id="WP_323869859.1">
    <property type="nucleotide sequence ID" value="NZ_JACXBF010000566.1"/>
</dbReference>
<dbReference type="GO" id="GO:0005524">
    <property type="term" value="F:ATP binding"/>
    <property type="evidence" value="ECO:0007669"/>
    <property type="project" value="InterPro"/>
</dbReference>
<reference evidence="8" key="2">
    <citation type="journal article" date="2024" name="Toxins">
        <title>Genome Sequence Analysis of Native Xenorhabdus Strains Isolated from Entomopathogenic Nematodes in Argentina.</title>
        <authorList>
            <person name="Palma L."/>
            <person name="Frizzo L."/>
            <person name="Kaiser S."/>
            <person name="Berry C."/>
            <person name="Caballero P."/>
            <person name="Bode H.B."/>
            <person name="Del Valle E.E."/>
        </authorList>
    </citation>
    <scope>NUCLEOTIDE SEQUENCE</scope>
    <source>
        <strain evidence="8">M</strain>
    </source>
</reference>
<feature type="domain" description="VENN motif-containing" evidence="6">
    <location>
        <begin position="119"/>
        <end position="153"/>
    </location>
</feature>
<reference evidence="8" key="1">
    <citation type="submission" date="2020-09" db="EMBL/GenBank/DDBJ databases">
        <authorList>
            <person name="Palma L."/>
            <person name="Caballero P."/>
            <person name="Berry C."/>
            <person name="Del Valle E."/>
        </authorList>
    </citation>
    <scope>NUCLEOTIDE SEQUENCE</scope>
    <source>
        <strain evidence="8">M</strain>
    </source>
</reference>
<feature type="domain" description="Peptidase C39" evidence="5">
    <location>
        <begin position="319"/>
        <end position="444"/>
    </location>
</feature>
<gene>
    <name evidence="8" type="ORF">ID854_21750</name>
</gene>
<dbReference type="GO" id="GO:0008233">
    <property type="term" value="F:peptidase activity"/>
    <property type="evidence" value="ECO:0007669"/>
    <property type="project" value="InterPro"/>
</dbReference>
<proteinExistence type="predicted"/>
<dbReference type="GO" id="GO:0006508">
    <property type="term" value="P:proteolysis"/>
    <property type="evidence" value="ECO:0007669"/>
    <property type="project" value="InterPro"/>
</dbReference>
<keyword evidence="2" id="KW-0800">Toxin</keyword>
<keyword evidence="3" id="KW-1266">Target cell cytoplasm</keyword>
<accession>A0AAW3Z1X3</accession>
<evidence type="ECO:0000259" key="5">
    <source>
        <dbReference type="Pfam" id="PF03412"/>
    </source>
</evidence>
<evidence type="ECO:0000256" key="2">
    <source>
        <dbReference type="ARBA" id="ARBA00022656"/>
    </source>
</evidence>
<protein>
    <submittedName>
        <fullName evidence="8">DUF637 domain-containing protein</fullName>
    </submittedName>
</protein>
<dbReference type="Pfam" id="PF04829">
    <property type="entry name" value="PT-VENN"/>
    <property type="match status" value="1"/>
</dbReference>
<dbReference type="Pfam" id="PF04830">
    <property type="entry name" value="DUF637"/>
    <property type="match status" value="1"/>
</dbReference>
<name>A0AAW3Z1X3_9GAMM</name>
<evidence type="ECO:0000256" key="4">
    <source>
        <dbReference type="ARBA" id="ARBA00023026"/>
    </source>
</evidence>
<dbReference type="EMBL" id="JACXBF010000566">
    <property type="protein sequence ID" value="MBD2802997.1"/>
    <property type="molecule type" value="Genomic_DNA"/>
</dbReference>
<dbReference type="InterPro" id="IPR006915">
    <property type="entry name" value="DUF637_hemagglutn_put"/>
</dbReference>
<evidence type="ECO:0000313" key="8">
    <source>
        <dbReference type="EMBL" id="MBD2802997.1"/>
    </source>
</evidence>
<comment type="caution">
    <text evidence="8">The sequence shown here is derived from an EMBL/GenBank/DDBJ whole genome shotgun (WGS) entry which is preliminary data.</text>
</comment>
<keyword evidence="4" id="KW-0843">Virulence</keyword>
<dbReference type="GO" id="GO:0016020">
    <property type="term" value="C:membrane"/>
    <property type="evidence" value="ECO:0007669"/>
    <property type="project" value="InterPro"/>
</dbReference>
<dbReference type="InterPro" id="IPR005074">
    <property type="entry name" value="Peptidase_C39"/>
</dbReference>
<sequence>AYGCSTRTAQRVAGQSLIKSGLTTSINGGNFKDNFVQSLLSTTADQIHAEGAKLVSENTPALGIPGKLFSHAAISALAAEIGGNDPLAASAGALAAEVAVLSMGENFYQDTTKGLLKTKIIGAIAGGIASNSADGVHSGAHAGELAIEFNSLAGDKARKALEADADYMKFLVREKMGENVASAMVNGVLVFLYETGHLGVAGLDTTFDATAALITCATGSNYCDRARSDLAKKDQAVANAFDSIRNGYAWEGIKVTVAKAAQGDQKSLENVAGFLIGAKVPLGVLRGEGILNKVTIKPITPKGGAGGNWNVLDEIVDPNVVKQKTPTGCGAACGEMLLKDRKVPVSQTELGGGLKSPEQLARDLNKYSSDWDGGFVGLENFHILNSTGSWAAMMWDQGSRIGHWVVVKGIDKAGNILIHDPWKGTSYKMTIDNFNKVWNEIAVFKQK</sequence>
<dbReference type="GO" id="GO:0090729">
    <property type="term" value="F:toxin activity"/>
    <property type="evidence" value="ECO:0007669"/>
    <property type="project" value="UniProtKB-KW"/>
</dbReference>
<dbReference type="Proteomes" id="UP001193920">
    <property type="component" value="Unassembled WGS sequence"/>
</dbReference>
<comment type="subcellular location">
    <subcellularLocation>
        <location evidence="1">Target cell</location>
        <location evidence="1">Target cell cytoplasm</location>
    </subcellularLocation>
</comment>
<dbReference type="InterPro" id="IPR006914">
    <property type="entry name" value="VENN_dom"/>
</dbReference>